<proteinExistence type="inferred from homology"/>
<dbReference type="SUPFAM" id="SSF53187">
    <property type="entry name" value="Zn-dependent exopeptidases"/>
    <property type="match status" value="1"/>
</dbReference>
<dbReference type="RefSeq" id="WP_186087441.1">
    <property type="nucleotide sequence ID" value="NZ_BMDB01000001.1"/>
</dbReference>
<protein>
    <submittedName>
        <fullName evidence="5">Putative hydrolase YxeP</fullName>
    </submittedName>
</protein>
<keyword evidence="3" id="KW-0464">Manganese</keyword>
<name>A0A6V7RHS1_9BACL</name>
<dbReference type="EMBL" id="CAJEWE010000010">
    <property type="protein sequence ID" value="CAD2076746.1"/>
    <property type="molecule type" value="Genomic_DNA"/>
</dbReference>
<dbReference type="PANTHER" id="PTHR11014:SF63">
    <property type="entry name" value="METALLOPEPTIDASE, PUTATIVE (AFU_ORTHOLOGUE AFUA_6G09600)-RELATED"/>
    <property type="match status" value="1"/>
</dbReference>
<dbReference type="SUPFAM" id="SSF55031">
    <property type="entry name" value="Bacterial exopeptidase dimerisation domain"/>
    <property type="match status" value="1"/>
</dbReference>
<dbReference type="Gene3D" id="3.30.70.360">
    <property type="match status" value="1"/>
</dbReference>
<dbReference type="InterPro" id="IPR036264">
    <property type="entry name" value="Bact_exopeptidase_dim_dom"/>
</dbReference>
<dbReference type="Pfam" id="PF01546">
    <property type="entry name" value="Peptidase_M20"/>
    <property type="match status" value="1"/>
</dbReference>
<keyword evidence="3" id="KW-0479">Metal-binding</keyword>
<dbReference type="InterPro" id="IPR011650">
    <property type="entry name" value="Peptidase_M20_dimer"/>
</dbReference>
<dbReference type="Proteomes" id="UP000521032">
    <property type="component" value="Unassembled WGS sequence"/>
</dbReference>
<comment type="caution">
    <text evidence="5">The sequence shown here is derived from an EMBL/GenBank/DDBJ whole genome shotgun (WGS) entry which is preliminary data.</text>
</comment>
<dbReference type="InterPro" id="IPR017439">
    <property type="entry name" value="Amidohydrolase"/>
</dbReference>
<dbReference type="InterPro" id="IPR002933">
    <property type="entry name" value="Peptidase_M20"/>
</dbReference>
<comment type="cofactor">
    <cofactor evidence="3">
        <name>Mn(2+)</name>
        <dbReference type="ChEBI" id="CHEBI:29035"/>
    </cofactor>
    <text evidence="3">The Mn(2+) ion enhances activity.</text>
</comment>
<dbReference type="CDD" id="cd03886">
    <property type="entry name" value="M20_Acy1"/>
    <property type="match status" value="1"/>
</dbReference>
<dbReference type="PANTHER" id="PTHR11014">
    <property type="entry name" value="PEPTIDASE M20 FAMILY MEMBER"/>
    <property type="match status" value="1"/>
</dbReference>
<feature type="binding site" evidence="3">
    <location>
        <position position="355"/>
    </location>
    <ligand>
        <name>Mn(2+)</name>
        <dbReference type="ChEBI" id="CHEBI:29035"/>
        <label>2</label>
    </ligand>
</feature>
<dbReference type="NCBIfam" id="TIGR01891">
    <property type="entry name" value="amidohydrolases"/>
    <property type="match status" value="1"/>
</dbReference>
<evidence type="ECO:0000313" key="6">
    <source>
        <dbReference type="Proteomes" id="UP000521032"/>
    </source>
</evidence>
<feature type="domain" description="Peptidase M20 dimerisation" evidence="4">
    <location>
        <begin position="179"/>
        <end position="273"/>
    </location>
</feature>
<gene>
    <name evidence="5" type="primary">yxeP_4</name>
    <name evidence="5" type="ORF">JEOSCH030_01138</name>
</gene>
<accession>A0A6V7RHS1</accession>
<comment type="similarity">
    <text evidence="1">Belongs to the peptidase M20 family.</text>
</comment>
<evidence type="ECO:0000256" key="3">
    <source>
        <dbReference type="PIRSR" id="PIRSR005962-1"/>
    </source>
</evidence>
<sequence>MSYIQDTIDFRRELHENPELSTMEERTSRRVKEKLEEYGVPYKDGFAKHGILGIIKGDKPGGIVGIRADMDALPINEISGEPFSSKVENVMHACGHDAHTSMLVTVARILNERKSEISGTILLIFQPAEENSPTGGSQAMMDDGVFDEYEPDVLLAQHVWPSLPVGQFGVMGGPIMGNSDRFKIKVTGTGGHAAMPNETNDAVIMMNALINNLQTIVSRNVDPFDPAVLTIGTVKAGTAYNVIAEEAELNGTIRTQSDNVKQLMKRRFHEVVEETVQAYNGKVEIEYYDGYPATVNDEEIAQHVKSIIGNMHGEASVPNLRPSLGGEDFGRFLKKYRGVYYWLGTSIGEGQKPLHNPGFKLNEDGLKYGVETMVEVALKTLERVNEKLND</sequence>
<evidence type="ECO:0000259" key="4">
    <source>
        <dbReference type="Pfam" id="PF07687"/>
    </source>
</evidence>
<dbReference type="GO" id="GO:0046872">
    <property type="term" value="F:metal ion binding"/>
    <property type="evidence" value="ECO:0007669"/>
    <property type="project" value="UniProtKB-KW"/>
</dbReference>
<keyword evidence="2 5" id="KW-0378">Hydrolase</keyword>
<organism evidence="5 6">
    <name type="scientific">Phocicoccus schoeneichii</name>
    <dbReference type="NCBI Taxonomy" id="1812261"/>
    <lineage>
        <taxon>Bacteria</taxon>
        <taxon>Bacillati</taxon>
        <taxon>Bacillota</taxon>
        <taxon>Bacilli</taxon>
        <taxon>Bacillales</taxon>
        <taxon>Salinicoccaceae</taxon>
        <taxon>Phocicoccus</taxon>
    </lineage>
</organism>
<feature type="binding site" evidence="3">
    <location>
        <position position="158"/>
    </location>
    <ligand>
        <name>Mn(2+)</name>
        <dbReference type="ChEBI" id="CHEBI:29035"/>
        <label>2</label>
    </ligand>
</feature>
<feature type="binding site" evidence="3">
    <location>
        <position position="96"/>
    </location>
    <ligand>
        <name>Mn(2+)</name>
        <dbReference type="ChEBI" id="CHEBI:29035"/>
        <label>2</label>
    </ligand>
</feature>
<dbReference type="Pfam" id="PF07687">
    <property type="entry name" value="M20_dimer"/>
    <property type="match status" value="1"/>
</dbReference>
<reference evidence="5 6" key="1">
    <citation type="submission" date="2020-07" db="EMBL/GenBank/DDBJ databases">
        <authorList>
            <person name="Criscuolo A."/>
        </authorList>
    </citation>
    <scope>NUCLEOTIDE SEQUENCE [LARGE SCALE GENOMIC DNA]</scope>
    <source>
        <strain evidence="6">CIP 111030</strain>
    </source>
</reference>
<dbReference type="AlphaFoldDB" id="A0A6V7RHS1"/>
<dbReference type="FunFam" id="3.30.70.360:FF:000014">
    <property type="entry name" value="N-acyl-L-amino acid amidohydrolase"/>
    <property type="match status" value="1"/>
</dbReference>
<keyword evidence="6" id="KW-1185">Reference proteome</keyword>
<dbReference type="Gene3D" id="3.40.630.10">
    <property type="entry name" value="Zn peptidases"/>
    <property type="match status" value="1"/>
</dbReference>
<feature type="binding site" evidence="3">
    <location>
        <position position="130"/>
    </location>
    <ligand>
        <name>Mn(2+)</name>
        <dbReference type="ChEBI" id="CHEBI:29035"/>
        <label>2</label>
    </ligand>
</feature>
<evidence type="ECO:0000256" key="2">
    <source>
        <dbReference type="ARBA" id="ARBA00022801"/>
    </source>
</evidence>
<dbReference type="GO" id="GO:0016787">
    <property type="term" value="F:hydrolase activity"/>
    <property type="evidence" value="ECO:0007669"/>
    <property type="project" value="UniProtKB-KW"/>
</dbReference>
<evidence type="ECO:0000256" key="1">
    <source>
        <dbReference type="ARBA" id="ARBA00006153"/>
    </source>
</evidence>
<feature type="binding site" evidence="3">
    <location>
        <position position="94"/>
    </location>
    <ligand>
        <name>Mn(2+)</name>
        <dbReference type="ChEBI" id="CHEBI:29035"/>
        <label>2</label>
    </ligand>
</feature>
<evidence type="ECO:0000313" key="5">
    <source>
        <dbReference type="EMBL" id="CAD2076746.1"/>
    </source>
</evidence>
<dbReference type="PIRSF" id="PIRSF005962">
    <property type="entry name" value="Pept_M20D_amidohydro"/>
    <property type="match status" value="1"/>
</dbReference>